<keyword evidence="6" id="KW-1185">Reference proteome</keyword>
<keyword evidence="2" id="KW-0804">Transcription</keyword>
<gene>
    <name evidence="5" type="ORF">ACFPFO_09000</name>
</gene>
<dbReference type="Proteomes" id="UP001595925">
    <property type="component" value="Unassembled WGS sequence"/>
</dbReference>
<dbReference type="EMBL" id="JBHSJG010000035">
    <property type="protein sequence ID" value="MFC4987886.1"/>
    <property type="molecule type" value="Genomic_DNA"/>
</dbReference>
<evidence type="ECO:0000313" key="5">
    <source>
        <dbReference type="EMBL" id="MFC4987886.1"/>
    </source>
</evidence>
<dbReference type="PANTHER" id="PTHR34236">
    <property type="entry name" value="DIMETHYL SULFOXIDE REDUCTASE TRANSCRIPTIONAL ACTIVATOR"/>
    <property type="match status" value="1"/>
</dbReference>
<comment type="caution">
    <text evidence="5">The sequence shown here is derived from an EMBL/GenBank/DDBJ whole genome shotgun (WGS) entry which is preliminary data.</text>
</comment>
<evidence type="ECO:0000256" key="1">
    <source>
        <dbReference type="ARBA" id="ARBA00023015"/>
    </source>
</evidence>
<sequence length="230" mass="26003">MTGTIAELRVGLEDFALKHSLETVTGLSCQVERVVATDPETLMPFLWVETPQSALTELEDAFATDDTIDQVDCITDLDEERLYQMQWVENVDLLVQIFVEEDGTVLSASGTAEGWHLRLLFPTRDALSRTHDYCRSNGIDCELLTIYNVDEGRRGRFGLTDAQQDTMTAAFERGYYEIPRELNTEELAAEFDISHQALSERLRRGHKALVKNTLMIGPRGTNGDREIQTQ</sequence>
<organism evidence="5 6">
    <name type="scientific">Saliphagus infecundisoli</name>
    <dbReference type="NCBI Taxonomy" id="1849069"/>
    <lineage>
        <taxon>Archaea</taxon>
        <taxon>Methanobacteriati</taxon>
        <taxon>Methanobacteriota</taxon>
        <taxon>Stenosarchaea group</taxon>
        <taxon>Halobacteria</taxon>
        <taxon>Halobacteriales</taxon>
        <taxon>Natrialbaceae</taxon>
        <taxon>Saliphagus</taxon>
    </lineage>
</organism>
<evidence type="ECO:0000259" key="3">
    <source>
        <dbReference type="Pfam" id="PF04967"/>
    </source>
</evidence>
<evidence type="ECO:0000259" key="4">
    <source>
        <dbReference type="Pfam" id="PF15915"/>
    </source>
</evidence>
<dbReference type="Pfam" id="PF04967">
    <property type="entry name" value="HTH_10"/>
    <property type="match status" value="1"/>
</dbReference>
<protein>
    <submittedName>
        <fullName evidence="5">Bacterio-opsin activator domain-containing protein</fullName>
    </submittedName>
</protein>
<dbReference type="AlphaFoldDB" id="A0ABD5QDS1"/>
<keyword evidence="1" id="KW-0805">Transcription regulation</keyword>
<dbReference type="PANTHER" id="PTHR34236:SF1">
    <property type="entry name" value="DIMETHYL SULFOXIDE REDUCTASE TRANSCRIPTIONAL ACTIVATOR"/>
    <property type="match status" value="1"/>
</dbReference>
<evidence type="ECO:0000256" key="2">
    <source>
        <dbReference type="ARBA" id="ARBA00023163"/>
    </source>
</evidence>
<dbReference type="InterPro" id="IPR007050">
    <property type="entry name" value="HTH_bacterioopsin"/>
</dbReference>
<accession>A0ABD5QDS1</accession>
<feature type="domain" description="Bacterioopsin transcriptional activator GAF and HTH associated" evidence="4">
    <location>
        <begin position="7"/>
        <end position="152"/>
    </location>
</feature>
<proteinExistence type="predicted"/>
<dbReference type="Pfam" id="PF15915">
    <property type="entry name" value="BAT"/>
    <property type="match status" value="1"/>
</dbReference>
<dbReference type="RefSeq" id="WP_224829453.1">
    <property type="nucleotide sequence ID" value="NZ_JAIVEF010000020.1"/>
</dbReference>
<feature type="domain" description="HTH bat-type" evidence="3">
    <location>
        <begin position="159"/>
        <end position="210"/>
    </location>
</feature>
<dbReference type="InterPro" id="IPR031803">
    <property type="entry name" value="BAT_GAF/HTH-assoc"/>
</dbReference>
<evidence type="ECO:0000313" key="6">
    <source>
        <dbReference type="Proteomes" id="UP001595925"/>
    </source>
</evidence>
<name>A0ABD5QDS1_9EURY</name>
<reference evidence="5 6" key="1">
    <citation type="journal article" date="2019" name="Int. J. Syst. Evol. Microbiol.">
        <title>The Global Catalogue of Microorganisms (GCM) 10K type strain sequencing project: providing services to taxonomists for standard genome sequencing and annotation.</title>
        <authorList>
            <consortium name="The Broad Institute Genomics Platform"/>
            <consortium name="The Broad Institute Genome Sequencing Center for Infectious Disease"/>
            <person name="Wu L."/>
            <person name="Ma J."/>
        </authorList>
    </citation>
    <scope>NUCLEOTIDE SEQUENCE [LARGE SCALE GENOMIC DNA]</scope>
    <source>
        <strain evidence="5 6">CGMCC 1.15824</strain>
    </source>
</reference>